<comment type="similarity">
    <text evidence="3">Belongs to the RBT5 family.</text>
</comment>
<evidence type="ECO:0000256" key="3">
    <source>
        <dbReference type="ARBA" id="ARBA00010031"/>
    </source>
</evidence>
<keyword evidence="6" id="KW-0732">Signal</keyword>
<organism evidence="10 11">
    <name type="scientific">Penicillium brevicompactum</name>
    <dbReference type="NCBI Taxonomy" id="5074"/>
    <lineage>
        <taxon>Eukaryota</taxon>
        <taxon>Fungi</taxon>
        <taxon>Dikarya</taxon>
        <taxon>Ascomycota</taxon>
        <taxon>Pezizomycotina</taxon>
        <taxon>Eurotiomycetes</taxon>
        <taxon>Eurotiomycetidae</taxon>
        <taxon>Eurotiales</taxon>
        <taxon>Aspergillaceae</taxon>
        <taxon>Penicillium</taxon>
    </lineage>
</organism>
<dbReference type="InterPro" id="IPR008427">
    <property type="entry name" value="Extracellular_membr_CFEM_dom"/>
</dbReference>
<evidence type="ECO:0000256" key="2">
    <source>
        <dbReference type="ARBA" id="ARBA00004613"/>
    </source>
</evidence>
<sequence length="137" mass="14779">MTLHLKIKAGNHKASGQLLKLFIPLSTPKSGLLFNSYHRLSPTLSTKLQNPAQITTIRQDEVCCRCPRLCRSRPRPIQGGCPPPCALPCLDDAVKQKTSCATDDYACICKDQDAVKSAATSCVVSKCGISTAESQFA</sequence>
<reference evidence="10" key="1">
    <citation type="submission" date="2022-12" db="EMBL/GenBank/DDBJ databases">
        <authorList>
            <person name="Petersen C."/>
        </authorList>
    </citation>
    <scope>NUCLEOTIDE SEQUENCE</scope>
    <source>
        <strain evidence="10">IBT 35675</strain>
    </source>
</reference>
<keyword evidence="8" id="KW-0449">Lipoprotein</keyword>
<dbReference type="AlphaFoldDB" id="A0A9W9RTN0"/>
<dbReference type="GO" id="GO:0005576">
    <property type="term" value="C:extracellular region"/>
    <property type="evidence" value="ECO:0007669"/>
    <property type="project" value="UniProtKB-SubCell"/>
</dbReference>
<proteinExistence type="inferred from homology"/>
<name>A0A9W9RTN0_PENBR</name>
<keyword evidence="11" id="KW-1185">Reference proteome</keyword>
<evidence type="ECO:0000256" key="4">
    <source>
        <dbReference type="ARBA" id="ARBA00022525"/>
    </source>
</evidence>
<dbReference type="GO" id="GO:0098552">
    <property type="term" value="C:side of membrane"/>
    <property type="evidence" value="ECO:0007669"/>
    <property type="project" value="UniProtKB-KW"/>
</dbReference>
<evidence type="ECO:0000256" key="6">
    <source>
        <dbReference type="ARBA" id="ARBA00022729"/>
    </source>
</evidence>
<dbReference type="Pfam" id="PF05730">
    <property type="entry name" value="CFEM"/>
    <property type="match status" value="1"/>
</dbReference>
<evidence type="ECO:0000256" key="1">
    <source>
        <dbReference type="ARBA" id="ARBA00004589"/>
    </source>
</evidence>
<reference evidence="10" key="2">
    <citation type="journal article" date="2023" name="IMA Fungus">
        <title>Comparative genomic study of the Penicillium genus elucidates a diverse pangenome and 15 lateral gene transfer events.</title>
        <authorList>
            <person name="Petersen C."/>
            <person name="Sorensen T."/>
            <person name="Nielsen M.R."/>
            <person name="Sondergaard T.E."/>
            <person name="Sorensen J.L."/>
            <person name="Fitzpatrick D.A."/>
            <person name="Frisvad J.C."/>
            <person name="Nielsen K.L."/>
        </authorList>
    </citation>
    <scope>NUCLEOTIDE SEQUENCE</scope>
    <source>
        <strain evidence="10">IBT 35675</strain>
    </source>
</reference>
<keyword evidence="5" id="KW-0325">Glycoprotein</keyword>
<keyword evidence="4" id="KW-0964">Secreted</keyword>
<keyword evidence="5" id="KW-0472">Membrane</keyword>
<gene>
    <name evidence="10" type="ORF">N7541_000203</name>
</gene>
<comment type="caution">
    <text evidence="10">The sequence shown here is derived from an EMBL/GenBank/DDBJ whole genome shotgun (WGS) entry which is preliminary data.</text>
</comment>
<protein>
    <recommendedName>
        <fullName evidence="9">CFEM domain-containing protein</fullName>
    </recommendedName>
</protein>
<keyword evidence="7" id="KW-1015">Disulfide bond</keyword>
<evidence type="ECO:0000256" key="5">
    <source>
        <dbReference type="ARBA" id="ARBA00022622"/>
    </source>
</evidence>
<evidence type="ECO:0000313" key="10">
    <source>
        <dbReference type="EMBL" id="KAJ5366262.1"/>
    </source>
</evidence>
<feature type="domain" description="CFEM" evidence="9">
    <location>
        <begin position="78"/>
        <end position="137"/>
    </location>
</feature>
<accession>A0A9W9RTN0</accession>
<dbReference type="SMART" id="SM00747">
    <property type="entry name" value="CFEM"/>
    <property type="match status" value="1"/>
</dbReference>
<evidence type="ECO:0000259" key="9">
    <source>
        <dbReference type="SMART" id="SM00747"/>
    </source>
</evidence>
<dbReference type="Proteomes" id="UP001148299">
    <property type="component" value="Unassembled WGS sequence"/>
</dbReference>
<keyword evidence="5" id="KW-0336">GPI-anchor</keyword>
<dbReference type="EMBL" id="JAPZBR010000001">
    <property type="protein sequence ID" value="KAJ5366262.1"/>
    <property type="molecule type" value="Genomic_DNA"/>
</dbReference>
<comment type="subcellular location">
    <subcellularLocation>
        <location evidence="1">Membrane</location>
        <topology evidence="1">Lipid-anchor</topology>
        <topology evidence="1">GPI-anchor</topology>
    </subcellularLocation>
    <subcellularLocation>
        <location evidence="2">Secreted</location>
    </subcellularLocation>
</comment>
<evidence type="ECO:0000313" key="11">
    <source>
        <dbReference type="Proteomes" id="UP001148299"/>
    </source>
</evidence>
<evidence type="ECO:0000256" key="8">
    <source>
        <dbReference type="ARBA" id="ARBA00023288"/>
    </source>
</evidence>
<evidence type="ECO:0000256" key="7">
    <source>
        <dbReference type="ARBA" id="ARBA00023157"/>
    </source>
</evidence>